<sequence length="296" mass="33581">MILHVVRWGCCIRCRALLTACRCLRNLSVAAFKMPLKFAANISTMFRYEPDMLARIRVAKEKGFKAVECQFPYKFKFRELSQKTVECGIPHVLINSYPGTIERGELGCAAIPGRESEFLYTLETSIKYAKALQCKKIHVMAGITGPEPDAVMEALYVKNLLRAAHLFEKEGIVGVIEPLCKEVKPGYFLSSYEQAAGYIKKINHKNIRLLMDVFHLQMTSGNLTNTITTLFPFVEHIQISQAPYRTEPGAPGEIDYKYILKVIEKLGYTDWIGLEFTTQDETADGLYFLSEYGYSL</sequence>
<evidence type="ECO:0000256" key="6">
    <source>
        <dbReference type="ARBA" id="ARBA00023235"/>
    </source>
</evidence>
<dbReference type="InterPro" id="IPR013022">
    <property type="entry name" value="Xyl_isomerase-like_TIM-brl"/>
</dbReference>
<dbReference type="EC" id="5.3.1.22" evidence="4 7"/>
<keyword evidence="12" id="KW-1185">Reference proteome</keyword>
<name>A0AAQ4FMR1_AMBAM</name>
<comment type="caution">
    <text evidence="11">The sequence shown here is derived from an EMBL/GenBank/DDBJ whole genome shotgun (WGS) entry which is preliminary data.</text>
</comment>
<evidence type="ECO:0000313" key="12">
    <source>
        <dbReference type="Proteomes" id="UP001321473"/>
    </source>
</evidence>
<organism evidence="11 12">
    <name type="scientific">Amblyomma americanum</name>
    <name type="common">Lone star tick</name>
    <dbReference type="NCBI Taxonomy" id="6943"/>
    <lineage>
        <taxon>Eukaryota</taxon>
        <taxon>Metazoa</taxon>
        <taxon>Ecdysozoa</taxon>
        <taxon>Arthropoda</taxon>
        <taxon>Chelicerata</taxon>
        <taxon>Arachnida</taxon>
        <taxon>Acari</taxon>
        <taxon>Parasitiformes</taxon>
        <taxon>Ixodida</taxon>
        <taxon>Ixodoidea</taxon>
        <taxon>Ixodidae</taxon>
        <taxon>Amblyomminae</taxon>
        <taxon>Amblyomma</taxon>
    </lineage>
</organism>
<comment type="function">
    <text evidence="2 7">Catalyzes the reversible isomerization between hydroxypyruvate and 2-hydroxy-3-oxopropanoate (also termed tartronate semialdehyde).</text>
</comment>
<dbReference type="PIRSF" id="PIRSF006241">
    <property type="entry name" value="HyI"/>
    <property type="match status" value="1"/>
</dbReference>
<dbReference type="GO" id="GO:0046487">
    <property type="term" value="P:glyoxylate metabolic process"/>
    <property type="evidence" value="ECO:0007669"/>
    <property type="project" value="TreeGrafter"/>
</dbReference>
<accession>A0AAQ4FMR1</accession>
<dbReference type="InterPro" id="IPR036237">
    <property type="entry name" value="Xyl_isomerase-like_sf"/>
</dbReference>
<dbReference type="InterPro" id="IPR026040">
    <property type="entry name" value="HyI-like"/>
</dbReference>
<dbReference type="EMBL" id="JARKHS020000612">
    <property type="protein sequence ID" value="KAK8788587.1"/>
    <property type="molecule type" value="Genomic_DNA"/>
</dbReference>
<dbReference type="AlphaFoldDB" id="A0AAQ4FMR1"/>
<evidence type="ECO:0000256" key="8">
    <source>
        <dbReference type="PIRSR" id="PIRSR006241-50"/>
    </source>
</evidence>
<feature type="domain" description="Xylose isomerase-like TIM barrel" evidence="10">
    <location>
        <begin position="57"/>
        <end position="289"/>
    </location>
</feature>
<keyword evidence="6 7" id="KW-0413">Isomerase</keyword>
<evidence type="ECO:0000256" key="1">
    <source>
        <dbReference type="ARBA" id="ARBA00000476"/>
    </source>
</evidence>
<proteinExistence type="inferred from homology"/>
<dbReference type="GO" id="GO:0008903">
    <property type="term" value="F:hydroxypyruvate isomerase activity"/>
    <property type="evidence" value="ECO:0007669"/>
    <property type="project" value="UniProtKB-EC"/>
</dbReference>
<evidence type="ECO:0000256" key="2">
    <source>
        <dbReference type="ARBA" id="ARBA00002968"/>
    </source>
</evidence>
<evidence type="ECO:0000256" key="4">
    <source>
        <dbReference type="ARBA" id="ARBA00012570"/>
    </source>
</evidence>
<feature type="active site" description="Proton donor/acceptor" evidence="8">
    <location>
        <position position="275"/>
    </location>
</feature>
<dbReference type="Proteomes" id="UP001321473">
    <property type="component" value="Unassembled WGS sequence"/>
</dbReference>
<feature type="signal peptide" evidence="9">
    <location>
        <begin position="1"/>
        <end position="16"/>
    </location>
</feature>
<dbReference type="PANTHER" id="PTHR43489">
    <property type="entry name" value="ISOMERASE"/>
    <property type="match status" value="1"/>
</dbReference>
<evidence type="ECO:0000259" key="10">
    <source>
        <dbReference type="Pfam" id="PF01261"/>
    </source>
</evidence>
<gene>
    <name evidence="11" type="ORF">V5799_021634</name>
</gene>
<comment type="catalytic activity">
    <reaction evidence="1 7">
        <text>3-hydroxypyruvate = 2-hydroxy-3-oxopropanoate</text>
        <dbReference type="Rhea" id="RHEA:11952"/>
        <dbReference type="ChEBI" id="CHEBI:17180"/>
        <dbReference type="ChEBI" id="CHEBI:57978"/>
        <dbReference type="EC" id="5.3.1.22"/>
    </reaction>
</comment>
<reference evidence="11 12" key="1">
    <citation type="journal article" date="2023" name="Arcadia Sci">
        <title>De novo assembly of a long-read Amblyomma americanum tick genome.</title>
        <authorList>
            <person name="Chou S."/>
            <person name="Poskanzer K.E."/>
            <person name="Rollins M."/>
            <person name="Thuy-Boun P.S."/>
        </authorList>
    </citation>
    <scope>NUCLEOTIDE SEQUENCE [LARGE SCALE GENOMIC DNA]</scope>
    <source>
        <strain evidence="11">F_SG_1</strain>
        <tissue evidence="11">Salivary glands</tissue>
    </source>
</reference>
<feature type="chain" id="PRO_5042900627" description="Putative hydroxypyruvate isomerase" evidence="9">
    <location>
        <begin position="17"/>
        <end position="296"/>
    </location>
</feature>
<keyword evidence="9" id="KW-0732">Signal</keyword>
<dbReference type="SUPFAM" id="SSF51658">
    <property type="entry name" value="Xylose isomerase-like"/>
    <property type="match status" value="1"/>
</dbReference>
<comment type="similarity">
    <text evidence="3 7">Belongs to the hyi family.</text>
</comment>
<dbReference type="PANTHER" id="PTHR43489:SF6">
    <property type="entry name" value="HYDROXYPYRUVATE ISOMERASE-RELATED"/>
    <property type="match status" value="1"/>
</dbReference>
<evidence type="ECO:0000313" key="11">
    <source>
        <dbReference type="EMBL" id="KAK8788587.1"/>
    </source>
</evidence>
<evidence type="ECO:0000256" key="5">
    <source>
        <dbReference type="ARBA" id="ARBA00017985"/>
    </source>
</evidence>
<feature type="active site" description="Proton donor/acceptor" evidence="8">
    <location>
        <position position="177"/>
    </location>
</feature>
<evidence type="ECO:0000256" key="3">
    <source>
        <dbReference type="ARBA" id="ARBA00005962"/>
    </source>
</evidence>
<dbReference type="FunFam" id="3.20.20.150:FF:000007">
    <property type="entry name" value="Hydroxypyruvate isomerase"/>
    <property type="match status" value="1"/>
</dbReference>
<dbReference type="Gene3D" id="3.20.20.150">
    <property type="entry name" value="Divalent-metal-dependent TIM barrel enzymes"/>
    <property type="match status" value="1"/>
</dbReference>
<evidence type="ECO:0000256" key="7">
    <source>
        <dbReference type="PIRNR" id="PIRNR006241"/>
    </source>
</evidence>
<evidence type="ECO:0000256" key="9">
    <source>
        <dbReference type="SAM" id="SignalP"/>
    </source>
</evidence>
<protein>
    <recommendedName>
        <fullName evidence="5 7">Putative hydroxypyruvate isomerase</fullName>
        <ecNumber evidence="4 7">5.3.1.22</ecNumber>
    </recommendedName>
</protein>
<dbReference type="InterPro" id="IPR050417">
    <property type="entry name" value="Sugar_Epim/Isomerase"/>
</dbReference>
<dbReference type="Pfam" id="PF01261">
    <property type="entry name" value="AP_endonuc_2"/>
    <property type="match status" value="1"/>
</dbReference>